<evidence type="ECO:0000259" key="1">
    <source>
        <dbReference type="Pfam" id="PF12770"/>
    </source>
</evidence>
<proteinExistence type="predicted"/>
<dbReference type="AlphaFoldDB" id="A0AAD4L4M7"/>
<dbReference type="EMBL" id="JAKELL010000280">
    <property type="protein sequence ID" value="KAH8977736.1"/>
    <property type="molecule type" value="Genomic_DNA"/>
</dbReference>
<name>A0AAD4L4M7_9AGAM</name>
<organism evidence="2 3">
    <name type="scientific">Lactarius akahatsu</name>
    <dbReference type="NCBI Taxonomy" id="416441"/>
    <lineage>
        <taxon>Eukaryota</taxon>
        <taxon>Fungi</taxon>
        <taxon>Dikarya</taxon>
        <taxon>Basidiomycota</taxon>
        <taxon>Agaricomycotina</taxon>
        <taxon>Agaricomycetes</taxon>
        <taxon>Russulales</taxon>
        <taxon>Russulaceae</taxon>
        <taxon>Lactarius</taxon>
    </lineage>
</organism>
<accession>A0AAD4L4M7</accession>
<dbReference type="Proteomes" id="UP001201163">
    <property type="component" value="Unassembled WGS sequence"/>
</dbReference>
<evidence type="ECO:0000313" key="2">
    <source>
        <dbReference type="EMBL" id="KAH8977736.1"/>
    </source>
</evidence>
<feature type="domain" description="CHAT" evidence="1">
    <location>
        <begin position="8"/>
        <end position="199"/>
    </location>
</feature>
<gene>
    <name evidence="2" type="ORF">EDB92DRAFT_1995820</name>
</gene>
<comment type="caution">
    <text evidence="2">The sequence shown here is derived from an EMBL/GenBank/DDBJ whole genome shotgun (WGS) entry which is preliminary data.</text>
</comment>
<keyword evidence="3" id="KW-1185">Reference proteome</keyword>
<protein>
    <submittedName>
        <fullName evidence="2">CHAT domain-containing protein</fullName>
    </submittedName>
</protein>
<reference evidence="2" key="1">
    <citation type="submission" date="2022-01" db="EMBL/GenBank/DDBJ databases">
        <title>Comparative genomics reveals a dynamic genome evolution in the ectomycorrhizal milk-cap (Lactarius) mushrooms.</title>
        <authorList>
            <consortium name="DOE Joint Genome Institute"/>
            <person name="Lebreton A."/>
            <person name="Tang N."/>
            <person name="Kuo A."/>
            <person name="LaButti K."/>
            <person name="Drula E."/>
            <person name="Barry K."/>
            <person name="Clum A."/>
            <person name="Lipzen A."/>
            <person name="Mousain D."/>
            <person name="Ng V."/>
            <person name="Wang R."/>
            <person name="Wang X."/>
            <person name="Dai Y."/>
            <person name="Henrissat B."/>
            <person name="Grigoriev I.V."/>
            <person name="Guerin-Laguette A."/>
            <person name="Yu F."/>
            <person name="Martin F.M."/>
        </authorList>
    </citation>
    <scope>NUCLEOTIDE SEQUENCE</scope>
    <source>
        <strain evidence="2">QP</strain>
    </source>
</reference>
<dbReference type="InterPro" id="IPR024983">
    <property type="entry name" value="CHAT_dom"/>
</dbReference>
<evidence type="ECO:0000313" key="3">
    <source>
        <dbReference type="Proteomes" id="UP001201163"/>
    </source>
</evidence>
<sequence>MGPIPSNDGEKRYFLDLYICSYTPSLSALIQSRNGGFSSKSSDRPSLLLVAQPDPSLPTVGGEIQVVRALDTVTEVTSLLSEAATPATVIDGFRHHRFVHFACHGTLEPGKPFEAGFELHGDERLTLLEIVRSELPTAEFAFLSACHTAEVTEGSVVDEGLHLAAAVQYCGFRSVVGTMWATVDDDGRDLAKHFYKAMFSTSRGEQGMLRRD</sequence>
<dbReference type="Pfam" id="PF12770">
    <property type="entry name" value="CHAT"/>
    <property type="match status" value="1"/>
</dbReference>